<evidence type="ECO:0000313" key="2">
    <source>
        <dbReference type="Proteomes" id="UP001234297"/>
    </source>
</evidence>
<gene>
    <name evidence="1" type="ORF">MRB53_014229</name>
</gene>
<comment type="caution">
    <text evidence="1">The sequence shown here is derived from an EMBL/GenBank/DDBJ whole genome shotgun (WGS) entry which is preliminary data.</text>
</comment>
<keyword evidence="2" id="KW-1185">Reference proteome</keyword>
<name>A0ACC2KAW3_PERAE</name>
<dbReference type="EMBL" id="CM056812">
    <property type="protein sequence ID" value="KAJ8618043.1"/>
    <property type="molecule type" value="Genomic_DNA"/>
</dbReference>
<sequence>MILEFGLKFSHVLGGLIEPAWKISLAWKRWSSFPTFAMKNRVTELDLDFTPFQTTRQDFTWRQYELPRCLFFSCRSLTILKLSDCKFKLPSWFTGFTSLKTLHLTRVEITHYTLDGMLLKCPMLEDLALMVCCCSKPLELSATNLKIKSFALMTGYNSLVNVGSYLSKLAPHLQILNICHVKIEDFNVQGRENSPIAFPNLIELHLGVYNGSSLAAVYAFFKNWSFPCLEKLMLEWIPDNFTKSDQMVRQTSFVFHHLKTKKINRFFGTDKQMQMVNFLLEKAVALETMVLVIPTEDIKESPRNNYISQAKSKGLTYYCITRKEKRAAGSIVQDKNHKNMTHIKNQEEDHINQLPDAILHHILSLIPLKCAVSTSIVSKRWKELWKTMWADTTTLEFCGKFATSDQSYHDTPRIINRFLRTHRRSTIDTFRLHLDCAPDIQQWVEYAVEKRVKEIDLDFTKSMYRLRKLPPCLFSCDSLTILKLSDCNLRLPLVFRGFSSLRVVHLTRVEIIHSSLERMLVYCPMLEDLALKSCSDFPMSEISAAALKNIKSCTLIGGCNWSAYVASFLSKLAHVQILTICEMIMHGFKVQPGYENATGNLPITLPDVIELQLEVFNVCSLTDIYDLLTNWNFPCLERLMVKWSPNSCLWSGRVQPSGCVFHCLKVIEMNGFYGDDKQMQLVRFFLEKAVKLDTIALVTPKEGTKGYVRYDEASFGFLHEKLLLFPKASRNARVAVQEH</sequence>
<protein>
    <submittedName>
        <fullName evidence="1">Uncharacterized protein</fullName>
    </submittedName>
</protein>
<proteinExistence type="predicted"/>
<reference evidence="1 2" key="1">
    <citation type="journal article" date="2022" name="Hortic Res">
        <title>A haplotype resolved chromosomal level avocado genome allows analysis of novel avocado genes.</title>
        <authorList>
            <person name="Nath O."/>
            <person name="Fletcher S.J."/>
            <person name="Hayward A."/>
            <person name="Shaw L.M."/>
            <person name="Masouleh A.K."/>
            <person name="Furtado A."/>
            <person name="Henry R.J."/>
            <person name="Mitter N."/>
        </authorList>
    </citation>
    <scope>NUCLEOTIDE SEQUENCE [LARGE SCALE GENOMIC DNA]</scope>
    <source>
        <strain evidence="2">cv. Hass</strain>
    </source>
</reference>
<evidence type="ECO:0000313" key="1">
    <source>
        <dbReference type="EMBL" id="KAJ8618043.1"/>
    </source>
</evidence>
<organism evidence="1 2">
    <name type="scientific">Persea americana</name>
    <name type="common">Avocado</name>
    <dbReference type="NCBI Taxonomy" id="3435"/>
    <lineage>
        <taxon>Eukaryota</taxon>
        <taxon>Viridiplantae</taxon>
        <taxon>Streptophyta</taxon>
        <taxon>Embryophyta</taxon>
        <taxon>Tracheophyta</taxon>
        <taxon>Spermatophyta</taxon>
        <taxon>Magnoliopsida</taxon>
        <taxon>Magnoliidae</taxon>
        <taxon>Laurales</taxon>
        <taxon>Lauraceae</taxon>
        <taxon>Persea</taxon>
    </lineage>
</organism>
<accession>A0ACC2KAW3</accession>
<dbReference type="Proteomes" id="UP001234297">
    <property type="component" value="Chromosome 4"/>
</dbReference>